<keyword evidence="1" id="KW-1133">Transmembrane helix</keyword>
<evidence type="ECO:0000313" key="2">
    <source>
        <dbReference type="EMBL" id="TYL94098.1"/>
    </source>
</evidence>
<dbReference type="AlphaFoldDB" id="A0A5D3KC92"/>
<dbReference type="OrthoDB" id="8482095at2"/>
<evidence type="ECO:0000256" key="1">
    <source>
        <dbReference type="SAM" id="Phobius"/>
    </source>
</evidence>
<name>A0A5D3KC92_9BRAD</name>
<evidence type="ECO:0000313" key="3">
    <source>
        <dbReference type="Proteomes" id="UP000324758"/>
    </source>
</evidence>
<comment type="caution">
    <text evidence="2">The sequence shown here is derived from an EMBL/GenBank/DDBJ whole genome shotgun (WGS) entry which is preliminary data.</text>
</comment>
<dbReference type="Proteomes" id="UP000324758">
    <property type="component" value="Unassembled WGS sequence"/>
</dbReference>
<keyword evidence="3" id="KW-1185">Reference proteome</keyword>
<feature type="transmembrane region" description="Helical" evidence="1">
    <location>
        <begin position="50"/>
        <end position="74"/>
    </location>
</feature>
<reference evidence="2 3" key="1">
    <citation type="submission" date="2019-08" db="EMBL/GenBank/DDBJ databases">
        <title>Bradyrhizobium hipponensis sp. nov., a rhizobium isolated from a Lupinus angustifolius root nodule in Tunisia.</title>
        <authorList>
            <person name="Off K."/>
            <person name="Rejili M."/>
            <person name="Mars M."/>
            <person name="Brachmann A."/>
            <person name="Marin M."/>
        </authorList>
    </citation>
    <scope>NUCLEOTIDE SEQUENCE [LARGE SCALE GENOMIC DNA]</scope>
    <source>
        <strain evidence="2 3">CTAW71</strain>
    </source>
</reference>
<organism evidence="2 3">
    <name type="scientific">Bradyrhizobium rifense</name>
    <dbReference type="NCBI Taxonomy" id="515499"/>
    <lineage>
        <taxon>Bacteria</taxon>
        <taxon>Pseudomonadati</taxon>
        <taxon>Pseudomonadota</taxon>
        <taxon>Alphaproteobacteria</taxon>
        <taxon>Hyphomicrobiales</taxon>
        <taxon>Nitrobacteraceae</taxon>
        <taxon>Bradyrhizobium</taxon>
    </lineage>
</organism>
<dbReference type="EMBL" id="VSSS01000030">
    <property type="protein sequence ID" value="TYL94098.1"/>
    <property type="molecule type" value="Genomic_DNA"/>
</dbReference>
<keyword evidence="1" id="KW-0472">Membrane</keyword>
<accession>A0A5D3KC92</accession>
<sequence>MGFALGGSIAWGIMYSPPEHHSADNHQAAEHTTEKENKNGFWEKAGEDPVAYFTLWLVGFTGVLAVSTIGLWIVTWRASKAQGRDMKASIDASKRAADIAHDAMIAGERAFVFATGVLAYWEIHKPTGQYHWRFRPNWENSGDTPTKNMTMHSECLLVPSQIMPGFNFDYPTNEIGTALLPPKTKAGGGMVPRFPAAAITPSDIVEIQNGQKLLYFWGWARYYDVFPGTPQHITRFCWRLLVTGDPFRYNPNSDPQNVQFSNIHHFEGNCADDECKEHGPNRPEAHDRAVVAFAP</sequence>
<gene>
    <name evidence="2" type="ORF">FXB40_19935</name>
</gene>
<proteinExistence type="predicted"/>
<keyword evidence="1" id="KW-0812">Transmembrane</keyword>
<protein>
    <submittedName>
        <fullName evidence="2">Uncharacterized protein</fullName>
    </submittedName>
</protein>
<dbReference type="RefSeq" id="WP_148773862.1">
    <property type="nucleotide sequence ID" value="NZ_VSSS01000030.1"/>
</dbReference>